<proteinExistence type="predicted"/>
<dbReference type="Gene3D" id="3.10.20.90">
    <property type="entry name" value="Phosphatidylinositol 3-kinase Catalytic Subunit, Chain A, domain 1"/>
    <property type="match status" value="1"/>
</dbReference>
<dbReference type="GO" id="GO:0005516">
    <property type="term" value="F:calmodulin binding"/>
    <property type="evidence" value="ECO:0007669"/>
    <property type="project" value="UniProtKB-KW"/>
</dbReference>
<evidence type="ECO:0000256" key="13">
    <source>
        <dbReference type="ARBA" id="ARBA00023306"/>
    </source>
</evidence>
<feature type="compositionally biased region" description="Low complexity" evidence="17">
    <location>
        <begin position="1279"/>
        <end position="1298"/>
    </location>
</feature>
<keyword evidence="5" id="KW-0963">Cytoplasm</keyword>
<dbReference type="PROSITE" id="PS00661">
    <property type="entry name" value="FERM_2"/>
    <property type="match status" value="1"/>
</dbReference>
<protein>
    <recommendedName>
        <fullName evidence="14">Protein 4.1</fullName>
    </recommendedName>
    <alternativeName>
        <fullName evidence="15">Band 4.1</fullName>
    </alternativeName>
    <alternativeName>
        <fullName evidence="16">Erythrocyte membrane protein band 4.1</fullName>
    </alternativeName>
</protein>
<evidence type="ECO:0000256" key="12">
    <source>
        <dbReference type="ARBA" id="ARBA00023242"/>
    </source>
</evidence>
<evidence type="ECO:0000313" key="20">
    <source>
        <dbReference type="Proteomes" id="UP000438429"/>
    </source>
</evidence>
<dbReference type="InterPro" id="IPR019748">
    <property type="entry name" value="FERM_central"/>
</dbReference>
<evidence type="ECO:0000256" key="6">
    <source>
        <dbReference type="ARBA" id="ARBA00022553"/>
    </source>
</evidence>
<dbReference type="SMART" id="SM01196">
    <property type="entry name" value="FERM_C"/>
    <property type="match status" value="1"/>
</dbReference>
<dbReference type="InterPro" id="IPR014352">
    <property type="entry name" value="FERM/acyl-CoA-bd_prot_sf"/>
</dbReference>
<dbReference type="FunFam" id="2.30.29.30:FF:000001">
    <property type="entry name" value="Erythrocyte membrane protein band 4.1"/>
    <property type="match status" value="1"/>
</dbReference>
<feature type="region of interest" description="Disordered" evidence="17">
    <location>
        <begin position="1267"/>
        <end position="1298"/>
    </location>
</feature>
<dbReference type="GO" id="GO:0005856">
    <property type="term" value="C:cytoskeleton"/>
    <property type="evidence" value="ECO:0007669"/>
    <property type="project" value="UniProtKB-SubCell"/>
</dbReference>
<keyword evidence="4" id="KW-0813">Transport</keyword>
<dbReference type="GO" id="GO:0005198">
    <property type="term" value="F:structural molecule activity"/>
    <property type="evidence" value="ECO:0007669"/>
    <property type="project" value="InterPro"/>
</dbReference>
<evidence type="ECO:0000256" key="17">
    <source>
        <dbReference type="SAM" id="MobiDB-lite"/>
    </source>
</evidence>
<reference evidence="19 20" key="1">
    <citation type="submission" date="2019-06" db="EMBL/GenBank/DDBJ databases">
        <title>Draft genomes of female and male turbot (Scophthalmus maximus).</title>
        <authorList>
            <person name="Xu H."/>
            <person name="Xu X.-W."/>
            <person name="Shao C."/>
            <person name="Chen S."/>
        </authorList>
    </citation>
    <scope>NUCLEOTIDE SEQUENCE [LARGE SCALE GENOMIC DNA]</scope>
    <source>
        <strain evidence="19">Ysfricsl-2016a</strain>
        <tissue evidence="19">Blood</tissue>
    </source>
</reference>
<dbReference type="InterPro" id="IPR007477">
    <property type="entry name" value="SAB_dom"/>
</dbReference>
<comment type="caution">
    <text evidence="19">The sequence shown here is derived from an EMBL/GenBank/DDBJ whole genome shotgun (WGS) entry which is preliminary data.</text>
</comment>
<name>A0A6A4TP46_SCOMX</name>
<evidence type="ECO:0000256" key="10">
    <source>
        <dbReference type="ARBA" id="ARBA00023203"/>
    </source>
</evidence>
<dbReference type="Pfam" id="PF00373">
    <property type="entry name" value="FERM_M"/>
    <property type="match status" value="1"/>
</dbReference>
<dbReference type="SMART" id="SM01195">
    <property type="entry name" value="FA"/>
    <property type="match status" value="1"/>
</dbReference>
<feature type="compositionally biased region" description="Basic and acidic residues" evidence="17">
    <location>
        <begin position="567"/>
        <end position="580"/>
    </location>
</feature>
<evidence type="ECO:0000259" key="18">
    <source>
        <dbReference type="PROSITE" id="PS50057"/>
    </source>
</evidence>
<keyword evidence="6" id="KW-0597">Phosphoprotein</keyword>
<gene>
    <name evidence="19" type="ORF">F2P81_001829</name>
</gene>
<dbReference type="GO" id="GO:0003779">
    <property type="term" value="F:actin binding"/>
    <property type="evidence" value="ECO:0007669"/>
    <property type="project" value="UniProtKB-KW"/>
</dbReference>
<evidence type="ECO:0000256" key="2">
    <source>
        <dbReference type="ARBA" id="ARBA00004245"/>
    </source>
</evidence>
<dbReference type="CDD" id="cd14473">
    <property type="entry name" value="FERM_B-lobe"/>
    <property type="match status" value="1"/>
</dbReference>
<dbReference type="Pfam" id="PF09380">
    <property type="entry name" value="FERM_C"/>
    <property type="match status" value="1"/>
</dbReference>
<dbReference type="InterPro" id="IPR019749">
    <property type="entry name" value="Band_41_domain"/>
</dbReference>
<evidence type="ECO:0000256" key="9">
    <source>
        <dbReference type="ARBA" id="ARBA00022860"/>
    </source>
</evidence>
<keyword evidence="8" id="KW-0498">Mitosis</keyword>
<dbReference type="InterPro" id="IPR019747">
    <property type="entry name" value="FERM_CS"/>
</dbReference>
<feature type="compositionally biased region" description="Polar residues" evidence="17">
    <location>
        <begin position="556"/>
        <end position="566"/>
    </location>
</feature>
<dbReference type="FunFam" id="3.10.20.90:FF:000002">
    <property type="entry name" value="Erythrocyte protein band 4.1-like 3"/>
    <property type="match status" value="1"/>
</dbReference>
<dbReference type="GO" id="GO:0051301">
    <property type="term" value="P:cell division"/>
    <property type="evidence" value="ECO:0007669"/>
    <property type="project" value="UniProtKB-KW"/>
</dbReference>
<feature type="compositionally biased region" description="Basic and acidic residues" evidence="17">
    <location>
        <begin position="237"/>
        <end position="263"/>
    </location>
</feature>
<evidence type="ECO:0000256" key="4">
    <source>
        <dbReference type="ARBA" id="ARBA00022448"/>
    </source>
</evidence>
<evidence type="ECO:0000256" key="3">
    <source>
        <dbReference type="ARBA" id="ARBA00004544"/>
    </source>
</evidence>
<feature type="compositionally biased region" description="Basic and acidic residues" evidence="17">
    <location>
        <begin position="601"/>
        <end position="626"/>
    </location>
</feature>
<dbReference type="CDD" id="cd13184">
    <property type="entry name" value="FERM_C_4_1_family"/>
    <property type="match status" value="1"/>
</dbReference>
<evidence type="ECO:0000256" key="15">
    <source>
        <dbReference type="ARBA" id="ARBA00030419"/>
    </source>
</evidence>
<dbReference type="GO" id="GO:0031032">
    <property type="term" value="P:actomyosin structure organization"/>
    <property type="evidence" value="ECO:0007669"/>
    <property type="project" value="TreeGrafter"/>
</dbReference>
<dbReference type="SMART" id="SM00295">
    <property type="entry name" value="B41"/>
    <property type="match status" value="1"/>
</dbReference>
<dbReference type="GO" id="GO:0005938">
    <property type="term" value="C:cell cortex"/>
    <property type="evidence" value="ECO:0007669"/>
    <property type="project" value="UniProtKB-SubCell"/>
</dbReference>
<evidence type="ECO:0000256" key="1">
    <source>
        <dbReference type="ARBA" id="ARBA00004123"/>
    </source>
</evidence>
<dbReference type="InterPro" id="IPR035963">
    <property type="entry name" value="FERM_2"/>
</dbReference>
<keyword evidence="9" id="KW-0112">Calmodulin-binding</keyword>
<feature type="compositionally biased region" description="Low complexity" evidence="17">
    <location>
        <begin position="176"/>
        <end position="189"/>
    </location>
</feature>
<dbReference type="Gene3D" id="2.30.29.30">
    <property type="entry name" value="Pleckstrin-homology domain (PH domain)/Phosphotyrosine-binding domain (PTB)"/>
    <property type="match status" value="1"/>
</dbReference>
<keyword evidence="12" id="KW-0539">Nucleus</keyword>
<feature type="compositionally biased region" description="Basic and acidic residues" evidence="17">
    <location>
        <begin position="318"/>
        <end position="511"/>
    </location>
</feature>
<dbReference type="Pfam" id="PF04382">
    <property type="entry name" value="SAB"/>
    <property type="match status" value="1"/>
</dbReference>
<dbReference type="PANTHER" id="PTHR23280">
    <property type="entry name" value="4.1 G PROTEIN"/>
    <property type="match status" value="1"/>
</dbReference>
<dbReference type="SUPFAM" id="SSF47031">
    <property type="entry name" value="Second domain of FERM"/>
    <property type="match status" value="1"/>
</dbReference>
<evidence type="ECO:0000256" key="14">
    <source>
        <dbReference type="ARBA" id="ARBA00023658"/>
    </source>
</evidence>
<feature type="compositionally biased region" description="Basic and acidic residues" evidence="17">
    <location>
        <begin position="271"/>
        <end position="307"/>
    </location>
</feature>
<keyword evidence="10" id="KW-0009">Actin-binding</keyword>
<dbReference type="SUPFAM" id="SSF50729">
    <property type="entry name" value="PH domain-like"/>
    <property type="match status" value="1"/>
</dbReference>
<dbReference type="InterPro" id="IPR014847">
    <property type="entry name" value="FA"/>
</dbReference>
<evidence type="ECO:0000256" key="11">
    <source>
        <dbReference type="ARBA" id="ARBA00023212"/>
    </source>
</evidence>
<dbReference type="CDD" id="cd17105">
    <property type="entry name" value="FERM_F1_EPB41"/>
    <property type="match status" value="1"/>
</dbReference>
<keyword evidence="7" id="KW-0132">Cell division</keyword>
<evidence type="ECO:0000256" key="5">
    <source>
        <dbReference type="ARBA" id="ARBA00022490"/>
    </source>
</evidence>
<comment type="subcellular location">
    <subcellularLocation>
        <location evidence="3">Cytoplasm</location>
        <location evidence="3">Cell cortex</location>
    </subcellularLocation>
    <subcellularLocation>
        <location evidence="2">Cytoplasm</location>
        <location evidence="2">Cytoskeleton</location>
    </subcellularLocation>
    <subcellularLocation>
        <location evidence="1">Nucleus</location>
    </subcellularLocation>
</comment>
<feature type="compositionally biased region" description="Acidic residues" evidence="17">
    <location>
        <begin position="581"/>
        <end position="600"/>
    </location>
</feature>
<dbReference type="GO" id="GO:0030866">
    <property type="term" value="P:cortical actin cytoskeleton organization"/>
    <property type="evidence" value="ECO:0007669"/>
    <property type="project" value="InterPro"/>
</dbReference>
<dbReference type="Gene3D" id="1.20.80.10">
    <property type="match status" value="1"/>
</dbReference>
<evidence type="ECO:0000256" key="16">
    <source>
        <dbReference type="ARBA" id="ARBA00032586"/>
    </source>
</evidence>
<dbReference type="Pfam" id="PF08736">
    <property type="entry name" value="FA"/>
    <property type="match status" value="1"/>
</dbReference>
<feature type="region of interest" description="Disordered" evidence="17">
    <location>
        <begin position="137"/>
        <end position="628"/>
    </location>
</feature>
<dbReference type="InterPro" id="IPR018980">
    <property type="entry name" value="FERM_PH-like_C"/>
</dbReference>
<dbReference type="PRINTS" id="PR00935">
    <property type="entry name" value="BAND41"/>
</dbReference>
<dbReference type="PROSITE" id="PS50057">
    <property type="entry name" value="FERM_3"/>
    <property type="match status" value="1"/>
</dbReference>
<dbReference type="Pfam" id="PF05902">
    <property type="entry name" value="4_1_CTD"/>
    <property type="match status" value="1"/>
</dbReference>
<evidence type="ECO:0000313" key="19">
    <source>
        <dbReference type="EMBL" id="KAF0045300.1"/>
    </source>
</evidence>
<dbReference type="InterPro" id="IPR011993">
    <property type="entry name" value="PH-like_dom_sf"/>
</dbReference>
<dbReference type="PROSITE" id="PS00660">
    <property type="entry name" value="FERM_1"/>
    <property type="match status" value="1"/>
</dbReference>
<feature type="region of interest" description="Disordered" evidence="17">
    <location>
        <begin position="55"/>
        <end position="98"/>
    </location>
</feature>
<dbReference type="GO" id="GO:0005634">
    <property type="term" value="C:nucleus"/>
    <property type="evidence" value="ECO:0007669"/>
    <property type="project" value="UniProtKB-SubCell"/>
</dbReference>
<feature type="compositionally biased region" description="Basic and acidic residues" evidence="17">
    <location>
        <begin position="521"/>
        <end position="532"/>
    </location>
</feature>
<dbReference type="InterPro" id="IPR018979">
    <property type="entry name" value="FERM_N"/>
</dbReference>
<keyword evidence="11" id="KW-0206">Cytoskeleton</keyword>
<dbReference type="Pfam" id="PF09379">
    <property type="entry name" value="FERM_N"/>
    <property type="match status" value="1"/>
</dbReference>
<dbReference type="InterPro" id="IPR000299">
    <property type="entry name" value="FERM_domain"/>
</dbReference>
<sequence length="1341" mass="150564">MIVHSDFRSTFRLQMHIQTSDAHSGFRCTFRLQKHGTLLIVVTVKLPPRLHLGHAVGRSVGRPTNRPTDRRAVGQLESARAPRSGDSAPLRASDTFGTTKHVRRLRNIVSPPPLSTQETCFLYVQVFLQVATMTTEASAVSEADTEGKQKASGAEPEAEPENKQKPEAAVSEPEGEQSSSQTAQEQASEPGPADIATSPEEEQLKPRTRTSAGKGLSRLFSSFLKRRSQCSEGEGFEAEKAKEEKADKEEQADKAEEEKVEEVKSEEEESKVEGEKSEVKEVKKKEEEEPKVQKEDIKKEGEKVEKKGSKKRKKEAKKKVEDKDEEKVKKEEENVKKKEEKTEEEKETEQPSAEKKEEQLETKEEEKKQTAEVKDKEAEASKKEEEKVDKKVSKKKEKEEKVKKKEEEKAKRKAEEEERAKKREEEKAKKKEEEKAREAEKAKKKEEEKAKKKEEEKAKEEKAKKKEEEKPKEESQKKEEEKVKGEATKKEKEKEEEREEEKPKKEEEKGKKKEKGKNKGKKEVKGPSEEQVKAPIAAPEPELKTEPDIEAAPDQHSISSAETQPAQEEHKEKAVIKEEPEAVEEVKEEDAEEDAEEERAEQEKEVKGEEKAEEAKTEKKTEEAKGSKRQKTMQCKVTLLDDTQFECELDKHAKGQELLTKVCDHVNLLEKDYFGLANWETPTCKTWLEPAKEIRKQVSGAVYEFTFNVKFYPPDPAQLTEDLTRYFLCVQLRKDIMRGVLPCSFVTLSLLGSYTAQSELGEYDPELHGEDYVKDLSLAPGQSKELEDKVMELHRTYRSMIPAQADMLFLENAKKLAMYGVDLHQAKDLDGVDITLGVCSGGLMVYKDKLRINRFPWPKVLKISYKRSSFFIKIRPSEQEQYESTIGFKLPNYKASKKLWKVCVENHTFFRVPTVEPPSSRRFLVLGSKFRYSGRTQAQTRQASSMIDRPAPRFTRSASKRLSRNLDEVVVTQRGARPVSAPVFSQAALAEAGIPMAPFEQPQTSTPIKTSRKEERKLEVTVEAVEPSKMEDVAEVKEFDKPQEDLIRHHASISKLKKNFMESVPEPRPSEWDKRLSTHSPFRTLGINGQPLPSADGSVFISSQCNGSETKAAYEETGNSLGLSGPPRPTVSPESEPDSVEAHGAPVEEESCDRDEVVVFETSLVPVVEVEMAQLAASLKPCCKALDETQEEEGSYPGVSSYSGRIVGSSLASCFRSDGPQVMHCFQPPLVQTQTVTITAASNSLPTGISTTEVPIVPTKTFTYESSKVDGTDEDKDGSTVSSSKTVTSETTSGTTVTTTTTHISKVVKGGSESRVEKRIVITADSDIDQDKEKHGGASAL</sequence>
<organism evidence="19 20">
    <name type="scientific">Scophthalmus maximus</name>
    <name type="common">Turbot</name>
    <name type="synonym">Psetta maxima</name>
    <dbReference type="NCBI Taxonomy" id="52904"/>
    <lineage>
        <taxon>Eukaryota</taxon>
        <taxon>Metazoa</taxon>
        <taxon>Chordata</taxon>
        <taxon>Craniata</taxon>
        <taxon>Vertebrata</taxon>
        <taxon>Euteleostomi</taxon>
        <taxon>Actinopterygii</taxon>
        <taxon>Neopterygii</taxon>
        <taxon>Teleostei</taxon>
        <taxon>Neoteleostei</taxon>
        <taxon>Acanthomorphata</taxon>
        <taxon>Carangaria</taxon>
        <taxon>Pleuronectiformes</taxon>
        <taxon>Pleuronectoidei</taxon>
        <taxon>Scophthalmidae</taxon>
        <taxon>Scophthalmus</taxon>
    </lineage>
</organism>
<feature type="region of interest" description="Disordered" evidence="17">
    <location>
        <begin position="1115"/>
        <end position="1152"/>
    </location>
</feature>
<feature type="domain" description="FERM" evidence="18">
    <location>
        <begin position="633"/>
        <end position="914"/>
    </location>
</feature>
<dbReference type="InterPro" id="IPR029071">
    <property type="entry name" value="Ubiquitin-like_domsf"/>
</dbReference>
<dbReference type="FunFam" id="1.20.80.10:FF:000001">
    <property type="entry name" value="Erythrocyte membrane protein band 4.1"/>
    <property type="match status" value="1"/>
</dbReference>
<dbReference type="EMBL" id="VEVO01000002">
    <property type="protein sequence ID" value="KAF0045300.1"/>
    <property type="molecule type" value="Genomic_DNA"/>
</dbReference>
<accession>A0A6A4TP46</accession>
<dbReference type="PANTHER" id="PTHR23280:SF12">
    <property type="entry name" value="PROTEIN 4.1"/>
    <property type="match status" value="1"/>
</dbReference>
<evidence type="ECO:0000256" key="8">
    <source>
        <dbReference type="ARBA" id="ARBA00022776"/>
    </source>
</evidence>
<feature type="compositionally biased region" description="Low complexity" evidence="17">
    <location>
        <begin position="213"/>
        <end position="223"/>
    </location>
</feature>
<dbReference type="InterPro" id="IPR008379">
    <property type="entry name" value="Band_4.1_C"/>
</dbReference>
<dbReference type="InterPro" id="IPR021187">
    <property type="entry name" value="EPB4.1_FERM_F1"/>
</dbReference>
<dbReference type="GO" id="GO:0005886">
    <property type="term" value="C:plasma membrane"/>
    <property type="evidence" value="ECO:0007669"/>
    <property type="project" value="TreeGrafter"/>
</dbReference>
<keyword evidence="13" id="KW-0131">Cell cycle</keyword>
<evidence type="ECO:0000256" key="7">
    <source>
        <dbReference type="ARBA" id="ARBA00022618"/>
    </source>
</evidence>
<dbReference type="SUPFAM" id="SSF54236">
    <property type="entry name" value="Ubiquitin-like"/>
    <property type="match status" value="1"/>
</dbReference>
<dbReference type="Proteomes" id="UP000438429">
    <property type="component" value="Unassembled WGS sequence"/>
</dbReference>
<feature type="compositionally biased region" description="Basic residues" evidence="17">
    <location>
        <begin position="308"/>
        <end position="317"/>
    </location>
</feature>